<dbReference type="Proteomes" id="UP000237082">
    <property type="component" value="Unassembled WGS sequence"/>
</dbReference>
<dbReference type="RefSeq" id="WP_103904462.1">
    <property type="nucleotide sequence ID" value="NZ_PQWB01000175.1"/>
</dbReference>
<sequence>MKRAVTIITENFSDWETALINSSLRVYYGCDVRFAAPGGKPVTSSGGLMVTPHLALEDIQLDGLDLLIVCGGAIWRTAQAPDLDQLLAAAREKGVVVAGICDGTRPLAQAGLLNDPRHTSNAADNLSLPGYAGEARYQDVPHAIGDRGVITAPGTAPVSFMARILAALGMGGADLDAYLAQHAAEHGKPA</sequence>
<dbReference type="EMBL" id="PQWB01000175">
    <property type="protein sequence ID" value="POZ60092.1"/>
    <property type="molecule type" value="Genomic_DNA"/>
</dbReference>
<dbReference type="InterPro" id="IPR029062">
    <property type="entry name" value="Class_I_gatase-like"/>
</dbReference>
<comment type="caution">
    <text evidence="2">The sequence shown here is derived from an EMBL/GenBank/DDBJ whole genome shotgun (WGS) entry which is preliminary data.</text>
</comment>
<organism evidence="2 3">
    <name type="scientific">Chromobacterium alticapitis</name>
    <dbReference type="NCBI Taxonomy" id="2073169"/>
    <lineage>
        <taxon>Bacteria</taxon>
        <taxon>Pseudomonadati</taxon>
        <taxon>Pseudomonadota</taxon>
        <taxon>Betaproteobacteria</taxon>
        <taxon>Neisseriales</taxon>
        <taxon>Chromobacteriaceae</taxon>
        <taxon>Chromobacterium</taxon>
    </lineage>
</organism>
<proteinExistence type="predicted"/>
<dbReference type="GO" id="GO:0016740">
    <property type="term" value="F:transferase activity"/>
    <property type="evidence" value="ECO:0007669"/>
    <property type="project" value="UniProtKB-KW"/>
</dbReference>
<reference evidence="3" key="1">
    <citation type="submission" date="2018-02" db="EMBL/GenBank/DDBJ databases">
        <authorList>
            <person name="O'Hara-Hanley K."/>
            <person name="Soby S."/>
        </authorList>
    </citation>
    <scope>NUCLEOTIDE SEQUENCE [LARGE SCALE GENOMIC DNA]</scope>
    <source>
        <strain evidence="3">MWU14-2602</strain>
    </source>
</reference>
<dbReference type="Gene3D" id="3.40.50.880">
    <property type="match status" value="1"/>
</dbReference>
<dbReference type="SUPFAM" id="SSF52317">
    <property type="entry name" value="Class I glutamine amidotransferase-like"/>
    <property type="match status" value="1"/>
</dbReference>
<dbReference type="Pfam" id="PF01965">
    <property type="entry name" value="DJ-1_PfpI"/>
    <property type="match status" value="1"/>
</dbReference>
<keyword evidence="3" id="KW-1185">Reference proteome</keyword>
<dbReference type="InterPro" id="IPR002818">
    <property type="entry name" value="DJ-1/PfpI"/>
</dbReference>
<dbReference type="CDD" id="cd03140">
    <property type="entry name" value="GATase1_PfpI_3"/>
    <property type="match status" value="1"/>
</dbReference>
<evidence type="ECO:0000313" key="2">
    <source>
        <dbReference type="EMBL" id="POZ60092.1"/>
    </source>
</evidence>
<keyword evidence="2" id="KW-0808">Transferase</keyword>
<dbReference type="OrthoDB" id="8030967at2"/>
<evidence type="ECO:0000313" key="3">
    <source>
        <dbReference type="Proteomes" id="UP000237082"/>
    </source>
</evidence>
<dbReference type="GO" id="GO:0006355">
    <property type="term" value="P:regulation of DNA-templated transcription"/>
    <property type="evidence" value="ECO:0007669"/>
    <property type="project" value="TreeGrafter"/>
</dbReference>
<name>A0A2S5DAS9_9NEIS</name>
<dbReference type="AlphaFoldDB" id="A0A2S5DAS9"/>
<accession>A0A2S5DAS9</accession>
<dbReference type="PANTHER" id="PTHR43130:SF3">
    <property type="entry name" value="HTH-TYPE TRANSCRIPTIONAL REGULATOR RV1931C"/>
    <property type="match status" value="1"/>
</dbReference>
<dbReference type="InterPro" id="IPR052158">
    <property type="entry name" value="INH-QAR"/>
</dbReference>
<evidence type="ECO:0000259" key="1">
    <source>
        <dbReference type="Pfam" id="PF01965"/>
    </source>
</evidence>
<keyword evidence="2" id="KW-0315">Glutamine amidotransferase</keyword>
<dbReference type="PANTHER" id="PTHR43130">
    <property type="entry name" value="ARAC-FAMILY TRANSCRIPTIONAL REGULATOR"/>
    <property type="match status" value="1"/>
</dbReference>
<gene>
    <name evidence="2" type="ORF">C2I19_20650</name>
</gene>
<feature type="domain" description="DJ-1/PfpI" evidence="1">
    <location>
        <begin position="2"/>
        <end position="166"/>
    </location>
</feature>
<protein>
    <submittedName>
        <fullName evidence="2">Glutamine amidotransferase</fullName>
    </submittedName>
</protein>